<evidence type="ECO:0000313" key="3">
    <source>
        <dbReference type="Proteomes" id="UP000193100"/>
    </source>
</evidence>
<feature type="chain" id="PRO_5012958534" evidence="1">
    <location>
        <begin position="18"/>
        <end position="321"/>
    </location>
</feature>
<feature type="signal peptide" evidence="1">
    <location>
        <begin position="1"/>
        <end position="17"/>
    </location>
</feature>
<keyword evidence="1" id="KW-0732">Signal</keyword>
<gene>
    <name evidence="2" type="ORF">MARSALSMR5_02253</name>
</gene>
<dbReference type="InterPro" id="IPR007487">
    <property type="entry name" value="ABC_transpt-TYRBP-like"/>
</dbReference>
<accession>A0A1W6KA69</accession>
<reference evidence="2 3" key="1">
    <citation type="submission" date="2017-04" db="EMBL/GenBank/DDBJ databases">
        <title>Genome Sequence of Marinobacter salarius strain SMR5 Isolated from a culture of the Diatom Skeletonema marinoi.</title>
        <authorList>
            <person name="Topel M."/>
            <person name="Pinder M.I.M."/>
            <person name="Johansson O.N."/>
            <person name="Kourtchenko O."/>
            <person name="Godhe A."/>
            <person name="Clarke A.K."/>
        </authorList>
    </citation>
    <scope>NUCLEOTIDE SEQUENCE [LARGE SCALE GENOMIC DNA]</scope>
    <source>
        <strain evidence="2 3">SMR5</strain>
    </source>
</reference>
<dbReference type="Proteomes" id="UP000193100">
    <property type="component" value="Chromosome"/>
</dbReference>
<dbReference type="PANTHER" id="PTHR35271">
    <property type="entry name" value="ABC TRANSPORTER, SUBSTRATE-BINDING LIPOPROTEIN-RELATED"/>
    <property type="match status" value="1"/>
</dbReference>
<evidence type="ECO:0000313" key="2">
    <source>
        <dbReference type="EMBL" id="ARM84326.1"/>
    </source>
</evidence>
<name>A0A1W6KA69_9GAMM</name>
<dbReference type="Gene3D" id="3.40.50.2300">
    <property type="match status" value="2"/>
</dbReference>
<dbReference type="Pfam" id="PF04392">
    <property type="entry name" value="ABC_sub_bind"/>
    <property type="match status" value="1"/>
</dbReference>
<dbReference type="STRING" id="1420917.AU15_15715"/>
<protein>
    <submittedName>
        <fullName evidence="2">ABC transporter substrate binding protein</fullName>
    </submittedName>
</protein>
<dbReference type="PANTHER" id="PTHR35271:SF1">
    <property type="entry name" value="ABC TRANSPORTER, SUBSTRATE-BINDING LIPOPROTEIN"/>
    <property type="match status" value="1"/>
</dbReference>
<sequence>MRTLLLALLLVSPLCFSKTVVIIESYHQGYKWDADYIAAVQSVLGDDHDIHVLALDTKRLPKSEWPQKVASLQQSITEIQPDIAILGDDNAFSLMANHLVERKIPVVFLGVNGGPAQHPTLEHDLVAGLLERPFFEESIRHLQKVLKVDKHFLVLMDDSPTMRNAVNEYFGDKRSAEIYGSKLDIVLTNDKDTWLQSVVRAHELYDAIIVGTHHTIRDAEGTYIAPDELITRAFNQSRVPIFSFWDINIGKQQAIGGFTISAHQEGITAARLASLILNGVKPARIPKMNSLSGHYIYSRSGMAHWNLELSPMIATQANFVE</sequence>
<dbReference type="RefSeq" id="WP_075194829.1">
    <property type="nucleotide sequence ID" value="NZ_CP021333.1"/>
</dbReference>
<dbReference type="EMBL" id="CP020931">
    <property type="protein sequence ID" value="ARM84326.1"/>
    <property type="molecule type" value="Genomic_DNA"/>
</dbReference>
<organism evidence="2 3">
    <name type="scientific">Marinobacter salarius</name>
    <dbReference type="NCBI Taxonomy" id="1420917"/>
    <lineage>
        <taxon>Bacteria</taxon>
        <taxon>Pseudomonadati</taxon>
        <taxon>Pseudomonadota</taxon>
        <taxon>Gammaproteobacteria</taxon>
        <taxon>Pseudomonadales</taxon>
        <taxon>Marinobacteraceae</taxon>
        <taxon>Marinobacter</taxon>
    </lineage>
</organism>
<proteinExistence type="predicted"/>
<evidence type="ECO:0000256" key="1">
    <source>
        <dbReference type="SAM" id="SignalP"/>
    </source>
</evidence>
<dbReference type="AlphaFoldDB" id="A0A1W6KA69"/>